<accession>A0A1Z1M186</accession>
<dbReference type="EMBL" id="MF101409">
    <property type="protein sequence ID" value="ARW59545.1"/>
    <property type="molecule type" value="Genomic_DNA"/>
</dbReference>
<name>A0A1Z1M186_9FLOR</name>
<proteinExistence type="predicted"/>
<reference evidence="1" key="1">
    <citation type="journal article" date="2017" name="J. Phycol.">
        <title>Analysis of chloroplast genomes and a supermatrix inform reclassification of the Rhodomelaceae (Rhodophyta).</title>
        <authorList>
            <person name="Diaz-Tapia P."/>
            <person name="Maggs C.A."/>
            <person name="West J.A."/>
            <person name="Verbruggen H."/>
        </authorList>
    </citation>
    <scope>NUCLEOTIDE SEQUENCE</scope>
    <source>
        <strain evidence="1">HV1445</strain>
    </source>
</reference>
<sequence length="34" mass="4343">MFYEDYYKLYYNISNHTYKKTATYKNYKLLFCVI</sequence>
<dbReference type="GeneID" id="33353000"/>
<dbReference type="RefSeq" id="YP_009391401.1">
    <property type="nucleotide sequence ID" value="NC_035258.1"/>
</dbReference>
<protein>
    <submittedName>
        <fullName evidence="1">Uncharacterized protein</fullName>
    </submittedName>
</protein>
<evidence type="ECO:0000313" key="1">
    <source>
        <dbReference type="EMBL" id="ARW59545.1"/>
    </source>
</evidence>
<geneLocation type="chloroplast" evidence="1"/>
<dbReference type="AlphaFoldDB" id="A0A1Z1M186"/>
<keyword evidence="1" id="KW-0150">Chloroplast</keyword>
<gene>
    <name evidence="1" type="primary">Orf34b</name>
</gene>
<organism evidence="1">
    <name type="scientific">Platysiphonia delicata</name>
    <dbReference type="NCBI Taxonomy" id="2006979"/>
    <lineage>
        <taxon>Eukaryota</taxon>
        <taxon>Rhodophyta</taxon>
        <taxon>Florideophyceae</taxon>
        <taxon>Rhodymeniophycidae</taxon>
        <taxon>Ceramiales</taxon>
        <taxon>Delesseriaceae</taxon>
        <taxon>Platysiphonia</taxon>
    </lineage>
</organism>
<keyword evidence="1" id="KW-0934">Plastid</keyword>